<dbReference type="Pfam" id="PF01381">
    <property type="entry name" value="HTH_3"/>
    <property type="match status" value="1"/>
</dbReference>
<dbReference type="PROSITE" id="PS50943">
    <property type="entry name" value="HTH_CROC1"/>
    <property type="match status" value="1"/>
</dbReference>
<dbReference type="GO" id="GO:0003677">
    <property type="term" value="F:DNA binding"/>
    <property type="evidence" value="ECO:0007669"/>
    <property type="project" value="InterPro"/>
</dbReference>
<dbReference type="CDD" id="cd00093">
    <property type="entry name" value="HTH_XRE"/>
    <property type="match status" value="1"/>
</dbReference>
<protein>
    <submittedName>
        <fullName evidence="2">Transcriptional regulator</fullName>
    </submittedName>
</protein>
<accession>A0A5C4NYD6</accession>
<dbReference type="SMART" id="SM00530">
    <property type="entry name" value="HTH_XRE"/>
    <property type="match status" value="1"/>
</dbReference>
<proteinExistence type="predicted"/>
<dbReference type="SUPFAM" id="SSF47413">
    <property type="entry name" value="lambda repressor-like DNA-binding domains"/>
    <property type="match status" value="1"/>
</dbReference>
<dbReference type="EMBL" id="VDGE01000001">
    <property type="protein sequence ID" value="TNC78206.1"/>
    <property type="molecule type" value="Genomic_DNA"/>
</dbReference>
<evidence type="ECO:0000259" key="1">
    <source>
        <dbReference type="PROSITE" id="PS50943"/>
    </source>
</evidence>
<feature type="domain" description="HTH cro/C1-type" evidence="1">
    <location>
        <begin position="16"/>
        <end position="64"/>
    </location>
</feature>
<dbReference type="InterPro" id="IPR010982">
    <property type="entry name" value="Lambda_DNA-bd_dom_sf"/>
</dbReference>
<sequence>MYNQIFFTNVLRVLDELGISKNELSDRAGMSVSFLSDLTNGKANPSLKIMESIARALDVALPALLEITDLDQESLDMLAGGKAPSSLPPGYVRVAAVLTEYQAFQVRQWNDANRKHIAEAKPEDG</sequence>
<dbReference type="NCBIfam" id="NF010465">
    <property type="entry name" value="PRK13890.1"/>
    <property type="match status" value="1"/>
</dbReference>
<gene>
    <name evidence="2" type="ORF">FHI69_02595</name>
</gene>
<dbReference type="InterPro" id="IPR001387">
    <property type="entry name" value="Cro/C1-type_HTH"/>
</dbReference>
<name>A0A5C4NYD6_9BURK</name>
<dbReference type="AlphaFoldDB" id="A0A5C4NYD6"/>
<organism evidence="2 3">
    <name type="scientific">Janthinobacterium lividum</name>
    <dbReference type="NCBI Taxonomy" id="29581"/>
    <lineage>
        <taxon>Bacteria</taxon>
        <taxon>Pseudomonadati</taxon>
        <taxon>Pseudomonadota</taxon>
        <taxon>Betaproteobacteria</taxon>
        <taxon>Burkholderiales</taxon>
        <taxon>Oxalobacteraceae</taxon>
        <taxon>Janthinobacterium</taxon>
    </lineage>
</organism>
<reference evidence="2 3" key="1">
    <citation type="submission" date="2019-06" db="EMBL/GenBank/DDBJ databases">
        <title>Genome sequence of Janthinobacterium lividum UCD_MED1.</title>
        <authorList>
            <person name="De Leon M.E."/>
            <person name="Jospin G."/>
        </authorList>
    </citation>
    <scope>NUCLEOTIDE SEQUENCE [LARGE SCALE GENOMIC DNA]</scope>
    <source>
        <strain evidence="2 3">UCD_MED1</strain>
    </source>
</reference>
<dbReference type="Proteomes" id="UP000305681">
    <property type="component" value="Unassembled WGS sequence"/>
</dbReference>
<evidence type="ECO:0000313" key="3">
    <source>
        <dbReference type="Proteomes" id="UP000305681"/>
    </source>
</evidence>
<comment type="caution">
    <text evidence="2">The sequence shown here is derived from an EMBL/GenBank/DDBJ whole genome shotgun (WGS) entry which is preliminary data.</text>
</comment>
<dbReference type="RefSeq" id="WP_139089372.1">
    <property type="nucleotide sequence ID" value="NZ_VDGE01000001.1"/>
</dbReference>
<evidence type="ECO:0000313" key="2">
    <source>
        <dbReference type="EMBL" id="TNC78206.1"/>
    </source>
</evidence>
<dbReference type="Gene3D" id="1.10.260.40">
    <property type="entry name" value="lambda repressor-like DNA-binding domains"/>
    <property type="match status" value="1"/>
</dbReference>